<feature type="domain" description="DUF1214" evidence="2">
    <location>
        <begin position="249"/>
        <end position="332"/>
    </location>
</feature>
<dbReference type="EMBL" id="BBRZ01000117">
    <property type="protein sequence ID" value="GAM58999.1"/>
    <property type="molecule type" value="Genomic_DNA"/>
</dbReference>
<keyword evidence="1" id="KW-0732">Signal</keyword>
<reference evidence="3 4" key="2">
    <citation type="submission" date="2015-01" db="EMBL/GenBank/DDBJ databases">
        <authorList>
            <consortium name="NBRP consortium"/>
            <person name="Sawabe T."/>
            <person name="Meirelles P."/>
            <person name="Feng G."/>
            <person name="Sayaka M."/>
            <person name="Hattori M."/>
            <person name="Ohkuma M."/>
        </authorList>
    </citation>
    <scope>NUCLEOTIDE SEQUENCE [LARGE SCALE GENOMIC DNA]</scope>
    <source>
        <strain evidence="4">JCM 19231</strain>
    </source>
</reference>
<reference evidence="3 4" key="1">
    <citation type="submission" date="2015-01" db="EMBL/GenBank/DDBJ databases">
        <title>Vibrio sp. C1 JCM 19231 whole genome shotgun sequence.</title>
        <authorList>
            <person name="Sawabe T."/>
            <person name="Meirelles P."/>
            <person name="Feng G."/>
            <person name="Sayaka M."/>
            <person name="Hattori M."/>
            <person name="Ohkuma M."/>
        </authorList>
    </citation>
    <scope>NUCLEOTIDE SEQUENCE [LARGE SCALE GENOMIC DNA]</scope>
    <source>
        <strain evidence="4">JCM 19231</strain>
    </source>
</reference>
<accession>A0A0B8P7V7</accession>
<organism evidence="3 4">
    <name type="scientific">Vibrio ishigakensis</name>
    <dbReference type="NCBI Taxonomy" id="1481914"/>
    <lineage>
        <taxon>Bacteria</taxon>
        <taxon>Pseudomonadati</taxon>
        <taxon>Pseudomonadota</taxon>
        <taxon>Gammaproteobacteria</taxon>
        <taxon>Vibrionales</taxon>
        <taxon>Vibrionaceae</taxon>
        <taxon>Vibrio</taxon>
    </lineage>
</organism>
<evidence type="ECO:0000256" key="1">
    <source>
        <dbReference type="SAM" id="SignalP"/>
    </source>
</evidence>
<gene>
    <name evidence="3" type="ORF">JCM19231_3958</name>
</gene>
<sequence>MKHLIKLSTLSLAIAAAPQVFAANNTIPVDETNYNQAAAAKYMNNWDKRGADKHIVHLPILVPAGDKAPVVRMNQDSLYSSAIAHADKDGYIHVTIDEFENEPGTEDVYTSVHVLDENSASPMYKVGPGEYSVKIDTDFAFIIFRAGVEDKTDLTNALAAQSRFHVDYSASKKYAPQGYIAPNYDVAQRQAMTKKLKQDFLEAGEDFFYVASSDSADANNGRQMRSNAQGWGGMPIEVGVSNIYRNTKQFDGSQCQQTTFDEPDNKYFTSITLYDAAGYMLDTERFSINSYEWDKNRDGTVTISFGCGENAPNNLKTNGEDFNYTVRNYGASQDVQYDVYGGRELKYLAGGSINLITSKTPQVKSHLGGSSHSWLFYQPWYTLILRAHKTGLWLIGDVIKHGL</sequence>
<comment type="caution">
    <text evidence="3">The sequence shown here is derived from an EMBL/GenBank/DDBJ whole genome shotgun (WGS) entry which is preliminary data.</text>
</comment>
<dbReference type="AlphaFoldDB" id="A0A0B8P7V7"/>
<proteinExistence type="predicted"/>
<protein>
    <recommendedName>
        <fullName evidence="2">DUF1214 domain-containing protein</fullName>
    </recommendedName>
</protein>
<dbReference type="Gene3D" id="2.60.120.1600">
    <property type="match status" value="1"/>
</dbReference>
<feature type="signal peptide" evidence="1">
    <location>
        <begin position="1"/>
        <end position="22"/>
    </location>
</feature>
<dbReference type="InterPro" id="IPR010621">
    <property type="entry name" value="DUF1214"/>
</dbReference>
<dbReference type="Proteomes" id="UP000031671">
    <property type="component" value="Unassembled WGS sequence"/>
</dbReference>
<feature type="chain" id="PRO_5002136831" description="DUF1214 domain-containing protein" evidence="1">
    <location>
        <begin position="23"/>
        <end position="403"/>
    </location>
</feature>
<evidence type="ECO:0000313" key="4">
    <source>
        <dbReference type="Proteomes" id="UP000031671"/>
    </source>
</evidence>
<evidence type="ECO:0000259" key="2">
    <source>
        <dbReference type="Pfam" id="PF06742"/>
    </source>
</evidence>
<keyword evidence="4" id="KW-1185">Reference proteome</keyword>
<evidence type="ECO:0000313" key="3">
    <source>
        <dbReference type="EMBL" id="GAM58999.1"/>
    </source>
</evidence>
<dbReference type="SUPFAM" id="SSF160935">
    <property type="entry name" value="VPA0735-like"/>
    <property type="match status" value="1"/>
</dbReference>
<dbReference type="Pfam" id="PF06742">
    <property type="entry name" value="DUF1214"/>
    <property type="match status" value="1"/>
</dbReference>
<name>A0A0B8P7V7_9VIBR</name>